<keyword evidence="1" id="KW-1133">Transmembrane helix</keyword>
<proteinExistence type="predicted"/>
<evidence type="ECO:0000313" key="3">
    <source>
        <dbReference type="Proteomes" id="UP000615003"/>
    </source>
</evidence>
<comment type="caution">
    <text evidence="2">The sequence shown here is derived from an EMBL/GenBank/DDBJ whole genome shotgun (WGS) entry which is preliminary data.</text>
</comment>
<keyword evidence="1" id="KW-0812">Transmembrane</keyword>
<name>A0ABR9EUS6_PSEVC</name>
<evidence type="ECO:0000313" key="2">
    <source>
        <dbReference type="EMBL" id="MBE0384304.1"/>
    </source>
</evidence>
<organism evidence="2 3">
    <name type="scientific">Pseudoalteromonas carrageenovora IAM 12662</name>
    <dbReference type="NCBI Taxonomy" id="1314868"/>
    <lineage>
        <taxon>Bacteria</taxon>
        <taxon>Pseudomonadati</taxon>
        <taxon>Pseudomonadota</taxon>
        <taxon>Gammaproteobacteria</taxon>
        <taxon>Alteromonadales</taxon>
        <taxon>Pseudoalteromonadaceae</taxon>
        <taxon>Pseudoalteromonas</taxon>
    </lineage>
</organism>
<dbReference type="EMBL" id="AQGW01000025">
    <property type="protein sequence ID" value="MBE0384304.1"/>
    <property type="molecule type" value="Genomic_DNA"/>
</dbReference>
<keyword evidence="1" id="KW-0472">Membrane</keyword>
<reference evidence="2 3" key="1">
    <citation type="submission" date="2015-06" db="EMBL/GenBank/DDBJ databases">
        <title>Genome sequence of Pseudoalteromonas carrageenovora.</title>
        <authorList>
            <person name="Xie B.-B."/>
            <person name="Rong J.-C."/>
            <person name="Qin Q.-L."/>
            <person name="Zhang Y.-Z."/>
        </authorList>
    </citation>
    <scope>NUCLEOTIDE SEQUENCE [LARGE SCALE GENOMIC DNA]</scope>
    <source>
        <strain evidence="2 3">IAM 12662</strain>
    </source>
</reference>
<gene>
    <name evidence="2" type="ORF">PCARR_b0263</name>
</gene>
<evidence type="ECO:0008006" key="4">
    <source>
        <dbReference type="Google" id="ProtNLM"/>
    </source>
</evidence>
<keyword evidence="3" id="KW-1185">Reference proteome</keyword>
<sequence>MANDNSKKEVSMVKTITARTRIFLSSAFETLWAYGVSSVAGLHLLA</sequence>
<protein>
    <recommendedName>
        <fullName evidence="4">MFS transporter</fullName>
    </recommendedName>
</protein>
<dbReference type="Proteomes" id="UP000615003">
    <property type="component" value="Unassembled WGS sequence"/>
</dbReference>
<evidence type="ECO:0000256" key="1">
    <source>
        <dbReference type="SAM" id="Phobius"/>
    </source>
</evidence>
<feature type="transmembrane region" description="Helical" evidence="1">
    <location>
        <begin position="21"/>
        <end position="45"/>
    </location>
</feature>
<accession>A0ABR9EUS6</accession>